<name>A0A7M7NKP3_STRPU</name>
<evidence type="ECO:0000259" key="11">
    <source>
        <dbReference type="PROSITE" id="PS50287"/>
    </source>
</evidence>
<feature type="domain" description="SRCR" evidence="11">
    <location>
        <begin position="272"/>
        <end position="377"/>
    </location>
</feature>
<evidence type="ECO:0000256" key="9">
    <source>
        <dbReference type="PROSITE-ProRule" id="PRU00196"/>
    </source>
</evidence>
<dbReference type="InterPro" id="IPR001190">
    <property type="entry name" value="SRCR"/>
</dbReference>
<protein>
    <recommendedName>
        <fullName evidence="11">SRCR domain-containing protein</fullName>
    </recommendedName>
</protein>
<reference evidence="13" key="1">
    <citation type="submission" date="2015-02" db="EMBL/GenBank/DDBJ databases">
        <title>Genome sequencing for Strongylocentrotus purpuratus.</title>
        <authorList>
            <person name="Murali S."/>
            <person name="Liu Y."/>
            <person name="Vee V."/>
            <person name="English A."/>
            <person name="Wang M."/>
            <person name="Skinner E."/>
            <person name="Han Y."/>
            <person name="Muzny D.M."/>
            <person name="Worley K.C."/>
            <person name="Gibbs R.A."/>
        </authorList>
    </citation>
    <scope>NUCLEOTIDE SEQUENCE</scope>
</reference>
<dbReference type="PANTHER" id="PTHR19331:SF465">
    <property type="entry name" value="EGG PEPTIDE SPERACT RECEPTOR"/>
    <property type="match status" value="1"/>
</dbReference>
<feature type="disulfide bond" evidence="9">
    <location>
        <begin position="58"/>
        <end position="122"/>
    </location>
</feature>
<accession>A0A7M7NKP3</accession>
<feature type="domain" description="SRCR" evidence="11">
    <location>
        <begin position="139"/>
        <end position="240"/>
    </location>
</feature>
<evidence type="ECO:0000256" key="1">
    <source>
        <dbReference type="ARBA" id="ARBA00004167"/>
    </source>
</evidence>
<comment type="subcellular location">
    <subcellularLocation>
        <location evidence="1">Membrane</location>
        <topology evidence="1">Single-pass membrane protein</topology>
    </subcellularLocation>
</comment>
<evidence type="ECO:0000313" key="12">
    <source>
        <dbReference type="EnsemblMetazoa" id="XP_030837158"/>
    </source>
</evidence>
<dbReference type="Proteomes" id="UP000007110">
    <property type="component" value="Unassembled WGS sequence"/>
</dbReference>
<evidence type="ECO:0000256" key="7">
    <source>
        <dbReference type="ARBA" id="ARBA00023157"/>
    </source>
</evidence>
<evidence type="ECO:0000256" key="4">
    <source>
        <dbReference type="ARBA" id="ARBA00022737"/>
    </source>
</evidence>
<dbReference type="Gene3D" id="3.10.250.10">
    <property type="entry name" value="SRCR-like domain"/>
    <property type="match status" value="4"/>
</dbReference>
<comment type="caution">
    <text evidence="9">Lacks conserved residue(s) required for the propagation of feature annotation.</text>
</comment>
<sequence>MHCESVRFILFLQRILICGVLLTGVPPVLGTDVFLVDGPAPHEGRVEIVYDGYRGCVCDTEWDVRAAEVVCRQLGFTSAVRAGLGEYPPASCKQCLLTDVRCRGDEETLSMCSHRRASGNTCDDGGLAVAYVKCSTKGVRLVGGSSPHEGSVLVYHANVWGSVCDYHWSLADAHVVCKQLGYPHAKSARYEVDFGRSLGLDIVLDVVACRGDEESLYECEHTAWGVHDSEHVAEAGVVCASDQTIGKKFDFAINCLIKYQSAVMAAMLEPGCRISSAIRGLYPYIGRLEIYYDGGWGTVCQQGWRDYDSRQVCNQLDYHYSGRTKPDQSSHAVIYDDAPVQLSHVTCTSGIPLADCHHGVWQDTNCTHEQDVFVICDYDGGNEGEVRLLDGRTPNEGRVEVYRSGRWDTVLADEWDLVDADVVCRQLGYEGALEAVVDDRFDQGAGVVQIGSVQCDGSENHLLRCGFLSPPVSDGGHDRDAGVVCADEGGKWF</sequence>
<feature type="domain" description="SRCR" evidence="11">
    <location>
        <begin position="33"/>
        <end position="135"/>
    </location>
</feature>
<dbReference type="PANTHER" id="PTHR19331">
    <property type="entry name" value="SCAVENGER RECEPTOR DOMAIN-CONTAINING"/>
    <property type="match status" value="1"/>
</dbReference>
<dbReference type="GO" id="GO:0016020">
    <property type="term" value="C:membrane"/>
    <property type="evidence" value="ECO:0007669"/>
    <property type="project" value="UniProtKB-SubCell"/>
</dbReference>
<evidence type="ECO:0000256" key="8">
    <source>
        <dbReference type="ARBA" id="ARBA00023180"/>
    </source>
</evidence>
<keyword evidence="3 10" id="KW-0732">Signal</keyword>
<dbReference type="SUPFAM" id="SSF56487">
    <property type="entry name" value="SRCR-like"/>
    <property type="match status" value="4"/>
</dbReference>
<dbReference type="AlphaFoldDB" id="A0A7M7NKP3"/>
<dbReference type="InterPro" id="IPR036772">
    <property type="entry name" value="SRCR-like_dom_sf"/>
</dbReference>
<evidence type="ECO:0000256" key="10">
    <source>
        <dbReference type="SAM" id="SignalP"/>
    </source>
</evidence>
<keyword evidence="4" id="KW-0677">Repeat</keyword>
<dbReference type="EnsemblMetazoa" id="XM_030981298">
    <property type="protein sequence ID" value="XP_030837158"/>
    <property type="gene ID" value="LOC105445469"/>
</dbReference>
<keyword evidence="8" id="KW-0325">Glycoprotein</keyword>
<evidence type="ECO:0000256" key="5">
    <source>
        <dbReference type="ARBA" id="ARBA00022989"/>
    </source>
</evidence>
<feature type="disulfide bond" evidence="9">
    <location>
        <begin position="455"/>
        <end position="465"/>
    </location>
</feature>
<keyword evidence="2" id="KW-0812">Transmembrane</keyword>
<keyword evidence="13" id="KW-1185">Reference proteome</keyword>
<dbReference type="PROSITE" id="PS50287">
    <property type="entry name" value="SRCR_2"/>
    <property type="match status" value="4"/>
</dbReference>
<dbReference type="SMART" id="SM00202">
    <property type="entry name" value="SR"/>
    <property type="match status" value="4"/>
</dbReference>
<feature type="domain" description="SRCR" evidence="11">
    <location>
        <begin position="386"/>
        <end position="486"/>
    </location>
</feature>
<evidence type="ECO:0000256" key="6">
    <source>
        <dbReference type="ARBA" id="ARBA00023136"/>
    </source>
</evidence>
<dbReference type="GeneID" id="105445469"/>
<feature type="disulfide bond" evidence="9">
    <location>
        <begin position="102"/>
        <end position="112"/>
    </location>
</feature>
<dbReference type="RefSeq" id="XP_030837158.1">
    <property type="nucleotide sequence ID" value="XM_030981298.1"/>
</dbReference>
<dbReference type="OrthoDB" id="10409466at2759"/>
<feature type="chain" id="PRO_5029537021" description="SRCR domain-containing protein" evidence="10">
    <location>
        <begin position="31"/>
        <end position="493"/>
    </location>
</feature>
<dbReference type="FunFam" id="3.10.250.10:FF:000005">
    <property type="entry name" value="Neurotrypsin isoform A"/>
    <property type="match status" value="1"/>
</dbReference>
<evidence type="ECO:0000313" key="13">
    <source>
        <dbReference type="Proteomes" id="UP000007110"/>
    </source>
</evidence>
<feature type="signal peptide" evidence="10">
    <location>
        <begin position="1"/>
        <end position="30"/>
    </location>
</feature>
<feature type="disulfide bond" evidence="9">
    <location>
        <begin position="209"/>
        <end position="219"/>
    </location>
</feature>
<dbReference type="FunFam" id="3.10.250.10:FF:000016">
    <property type="entry name" value="Scavenger receptor cysteine-rich protein type 12"/>
    <property type="match status" value="1"/>
</dbReference>
<evidence type="ECO:0000256" key="3">
    <source>
        <dbReference type="ARBA" id="ARBA00022729"/>
    </source>
</evidence>
<keyword evidence="7 9" id="KW-1015">Disulfide bond</keyword>
<dbReference type="Pfam" id="PF00530">
    <property type="entry name" value="SRCR"/>
    <property type="match status" value="4"/>
</dbReference>
<organism evidence="12 13">
    <name type="scientific">Strongylocentrotus purpuratus</name>
    <name type="common">Purple sea urchin</name>
    <dbReference type="NCBI Taxonomy" id="7668"/>
    <lineage>
        <taxon>Eukaryota</taxon>
        <taxon>Metazoa</taxon>
        <taxon>Echinodermata</taxon>
        <taxon>Eleutherozoa</taxon>
        <taxon>Echinozoa</taxon>
        <taxon>Echinoidea</taxon>
        <taxon>Euechinoidea</taxon>
        <taxon>Echinacea</taxon>
        <taxon>Camarodonta</taxon>
        <taxon>Echinidea</taxon>
        <taxon>Strongylocentrotidae</taxon>
        <taxon>Strongylocentrotus</taxon>
    </lineage>
</organism>
<keyword evidence="5" id="KW-1133">Transmembrane helix</keyword>
<dbReference type="PRINTS" id="PR00258">
    <property type="entry name" value="SPERACTRCPTR"/>
</dbReference>
<dbReference type="InParanoid" id="A0A7M7NKP3"/>
<dbReference type="KEGG" id="spu:105445469"/>
<proteinExistence type="predicted"/>
<dbReference type="FunFam" id="3.10.250.10:FF:000001">
    <property type="entry name" value="Lysyl oxidase 4 isoform X1"/>
    <property type="match status" value="1"/>
</dbReference>
<feature type="disulfide bond" evidence="9">
    <location>
        <begin position="424"/>
        <end position="485"/>
    </location>
</feature>
<reference evidence="12" key="2">
    <citation type="submission" date="2021-01" db="UniProtKB">
        <authorList>
            <consortium name="EnsemblMetazoa"/>
        </authorList>
    </citation>
    <scope>IDENTIFICATION</scope>
</reference>
<evidence type="ECO:0000256" key="2">
    <source>
        <dbReference type="ARBA" id="ARBA00022692"/>
    </source>
</evidence>
<keyword evidence="6" id="KW-0472">Membrane</keyword>